<sequence>MLGWWINTSAIKPGQYARSNVDEHGNANFAHAETSMGRDWLKTLVEQREVGQLRADGRPNRYAVQADDVLPLLAQPVADHPGSIVRDDHLALGGDLKNEIVFVATGSPHVLLLKY</sequence>
<evidence type="ECO:0000313" key="1">
    <source>
        <dbReference type="EMBL" id="MFL9887747.1"/>
    </source>
</evidence>
<proteinExistence type="predicted"/>
<name>A0ABW8ZXU0_9BURK</name>
<dbReference type="RefSeq" id="WP_408326098.1">
    <property type="nucleotide sequence ID" value="NZ_JAQQFH010000002.1"/>
</dbReference>
<dbReference type="Proteomes" id="UP001629249">
    <property type="component" value="Unassembled WGS sequence"/>
</dbReference>
<reference evidence="1 2" key="1">
    <citation type="journal article" date="2024" name="Chem. Sci.">
        <title>Discovery of megapolipeptins by genome mining of a Burkholderiales bacteria collection.</title>
        <authorList>
            <person name="Paulo B.S."/>
            <person name="Recchia M.J.J."/>
            <person name="Lee S."/>
            <person name="Fergusson C.H."/>
            <person name="Romanowski S.B."/>
            <person name="Hernandez A."/>
            <person name="Krull N."/>
            <person name="Liu D.Y."/>
            <person name="Cavanagh H."/>
            <person name="Bos A."/>
            <person name="Gray C.A."/>
            <person name="Murphy B.T."/>
            <person name="Linington R.G."/>
            <person name="Eustaquio A.S."/>
        </authorList>
    </citation>
    <scope>NUCLEOTIDE SEQUENCE [LARGE SCALE GENOMIC DNA]</scope>
    <source>
        <strain evidence="1 2">RL16-012-BIC-B</strain>
    </source>
</reference>
<comment type="caution">
    <text evidence="1">The sequence shown here is derived from an EMBL/GenBank/DDBJ whole genome shotgun (WGS) entry which is preliminary data.</text>
</comment>
<keyword evidence="2" id="KW-1185">Reference proteome</keyword>
<organism evidence="1 2">
    <name type="scientific">Paraburkholderia agricolaris</name>
    <dbReference type="NCBI Taxonomy" id="2152888"/>
    <lineage>
        <taxon>Bacteria</taxon>
        <taxon>Pseudomonadati</taxon>
        <taxon>Pseudomonadota</taxon>
        <taxon>Betaproteobacteria</taxon>
        <taxon>Burkholderiales</taxon>
        <taxon>Burkholderiaceae</taxon>
        <taxon>Paraburkholderia</taxon>
    </lineage>
</organism>
<dbReference type="EMBL" id="JAQQFN010000030">
    <property type="protein sequence ID" value="MFL9887747.1"/>
    <property type="molecule type" value="Genomic_DNA"/>
</dbReference>
<gene>
    <name evidence="1" type="ORF">PQR66_32315</name>
</gene>
<accession>A0ABW8ZXU0</accession>
<evidence type="ECO:0000313" key="2">
    <source>
        <dbReference type="Proteomes" id="UP001629249"/>
    </source>
</evidence>
<protein>
    <submittedName>
        <fullName evidence="1">Uncharacterized protein</fullName>
    </submittedName>
</protein>